<keyword evidence="2" id="KW-1185">Reference proteome</keyword>
<dbReference type="Gramene" id="AET5Gv20319600.19">
    <property type="protein sequence ID" value="AET5Gv20319600.19"/>
    <property type="gene ID" value="AET5Gv20319600"/>
</dbReference>
<sequence length="111" mass="12110">MAVNAYEVCSKFKKANCSKLFTVASVICSTTDFLSYPDSLCYEGEMKIYLRWRRAAVGACGAAVCRRQSRRLKLAAALSPLRGDGIHGNAVLTTNLEISVTKLADLSIVFL</sequence>
<dbReference type="Gramene" id="AET5Gv20319600.18">
    <property type="protein sequence ID" value="AET5Gv20319600.18"/>
    <property type="gene ID" value="AET5Gv20319600"/>
</dbReference>
<dbReference type="AlphaFoldDB" id="A0A453K711"/>
<organism evidence="1 2">
    <name type="scientific">Aegilops tauschii subsp. strangulata</name>
    <name type="common">Goatgrass</name>
    <dbReference type="NCBI Taxonomy" id="200361"/>
    <lineage>
        <taxon>Eukaryota</taxon>
        <taxon>Viridiplantae</taxon>
        <taxon>Streptophyta</taxon>
        <taxon>Embryophyta</taxon>
        <taxon>Tracheophyta</taxon>
        <taxon>Spermatophyta</taxon>
        <taxon>Magnoliopsida</taxon>
        <taxon>Liliopsida</taxon>
        <taxon>Poales</taxon>
        <taxon>Poaceae</taxon>
        <taxon>BOP clade</taxon>
        <taxon>Pooideae</taxon>
        <taxon>Triticodae</taxon>
        <taxon>Triticeae</taxon>
        <taxon>Triticinae</taxon>
        <taxon>Aegilops</taxon>
    </lineage>
</organism>
<reference evidence="1" key="4">
    <citation type="submission" date="2019-03" db="UniProtKB">
        <authorList>
            <consortium name="EnsemblPlants"/>
        </authorList>
    </citation>
    <scope>IDENTIFICATION</scope>
</reference>
<dbReference type="EnsemblPlants" id="AET5Gv20319600.18">
    <property type="protein sequence ID" value="AET5Gv20319600.18"/>
    <property type="gene ID" value="AET5Gv20319600"/>
</dbReference>
<reference evidence="2" key="2">
    <citation type="journal article" date="2017" name="Nat. Plants">
        <title>The Aegilops tauschii genome reveals multiple impacts of transposons.</title>
        <authorList>
            <person name="Zhao G."/>
            <person name="Zou C."/>
            <person name="Li K."/>
            <person name="Wang K."/>
            <person name="Li T."/>
            <person name="Gao L."/>
            <person name="Zhang X."/>
            <person name="Wang H."/>
            <person name="Yang Z."/>
            <person name="Liu X."/>
            <person name="Jiang W."/>
            <person name="Mao L."/>
            <person name="Kong X."/>
            <person name="Jiao Y."/>
            <person name="Jia J."/>
        </authorList>
    </citation>
    <scope>NUCLEOTIDE SEQUENCE [LARGE SCALE GENOMIC DNA]</scope>
    <source>
        <strain evidence="2">cv. AL8/78</strain>
    </source>
</reference>
<reference evidence="1" key="3">
    <citation type="journal article" date="2017" name="Nature">
        <title>Genome sequence of the progenitor of the wheat D genome Aegilops tauschii.</title>
        <authorList>
            <person name="Luo M.C."/>
            <person name="Gu Y.Q."/>
            <person name="Puiu D."/>
            <person name="Wang H."/>
            <person name="Twardziok S.O."/>
            <person name="Deal K.R."/>
            <person name="Huo N."/>
            <person name="Zhu T."/>
            <person name="Wang L."/>
            <person name="Wang Y."/>
            <person name="McGuire P.E."/>
            <person name="Liu S."/>
            <person name="Long H."/>
            <person name="Ramasamy R.K."/>
            <person name="Rodriguez J.C."/>
            <person name="Van S.L."/>
            <person name="Yuan L."/>
            <person name="Wang Z."/>
            <person name="Xia Z."/>
            <person name="Xiao L."/>
            <person name="Anderson O.D."/>
            <person name="Ouyang S."/>
            <person name="Liang Y."/>
            <person name="Zimin A.V."/>
            <person name="Pertea G."/>
            <person name="Qi P."/>
            <person name="Bennetzen J.L."/>
            <person name="Dai X."/>
            <person name="Dawson M.W."/>
            <person name="Muller H.G."/>
            <person name="Kugler K."/>
            <person name="Rivarola-Duarte L."/>
            <person name="Spannagl M."/>
            <person name="Mayer K.F.X."/>
            <person name="Lu F.H."/>
            <person name="Bevan M.W."/>
            <person name="Leroy P."/>
            <person name="Li P."/>
            <person name="You F.M."/>
            <person name="Sun Q."/>
            <person name="Liu Z."/>
            <person name="Lyons E."/>
            <person name="Wicker T."/>
            <person name="Salzberg S.L."/>
            <person name="Devos K.M."/>
            <person name="Dvorak J."/>
        </authorList>
    </citation>
    <scope>NUCLEOTIDE SEQUENCE [LARGE SCALE GENOMIC DNA]</scope>
    <source>
        <strain evidence="1">cv. AL8/78</strain>
    </source>
</reference>
<dbReference type="EnsemblPlants" id="AET5Gv20319600.19">
    <property type="protein sequence ID" value="AET5Gv20319600.19"/>
    <property type="gene ID" value="AET5Gv20319600"/>
</dbReference>
<reference evidence="2" key="1">
    <citation type="journal article" date="2014" name="Science">
        <title>Ancient hybridizations among the ancestral genomes of bread wheat.</title>
        <authorList>
            <consortium name="International Wheat Genome Sequencing Consortium,"/>
            <person name="Marcussen T."/>
            <person name="Sandve S.R."/>
            <person name="Heier L."/>
            <person name="Spannagl M."/>
            <person name="Pfeifer M."/>
            <person name="Jakobsen K.S."/>
            <person name="Wulff B.B."/>
            <person name="Steuernagel B."/>
            <person name="Mayer K.F."/>
            <person name="Olsen O.A."/>
        </authorList>
    </citation>
    <scope>NUCLEOTIDE SEQUENCE [LARGE SCALE GENOMIC DNA]</scope>
    <source>
        <strain evidence="2">cv. AL8/78</strain>
    </source>
</reference>
<proteinExistence type="predicted"/>
<reference evidence="1" key="5">
    <citation type="journal article" date="2021" name="G3 (Bethesda)">
        <title>Aegilops tauschii genome assembly Aet v5.0 features greater sequence contiguity and improved annotation.</title>
        <authorList>
            <person name="Wang L."/>
            <person name="Zhu T."/>
            <person name="Rodriguez J.C."/>
            <person name="Deal K.R."/>
            <person name="Dubcovsky J."/>
            <person name="McGuire P.E."/>
            <person name="Lux T."/>
            <person name="Spannagl M."/>
            <person name="Mayer K.F.X."/>
            <person name="Baldrich P."/>
            <person name="Meyers B.C."/>
            <person name="Huo N."/>
            <person name="Gu Y.Q."/>
            <person name="Zhou H."/>
            <person name="Devos K.M."/>
            <person name="Bennetzen J.L."/>
            <person name="Unver T."/>
            <person name="Budak H."/>
            <person name="Gulick P.J."/>
            <person name="Galiba G."/>
            <person name="Kalapos B."/>
            <person name="Nelson D.R."/>
            <person name="Li P."/>
            <person name="You F.M."/>
            <person name="Luo M.C."/>
            <person name="Dvorak J."/>
        </authorList>
    </citation>
    <scope>NUCLEOTIDE SEQUENCE [LARGE SCALE GENOMIC DNA]</scope>
    <source>
        <strain evidence="1">cv. AL8/78</strain>
    </source>
</reference>
<name>A0A453K711_AEGTS</name>
<accession>A0A453K711</accession>
<evidence type="ECO:0000313" key="2">
    <source>
        <dbReference type="Proteomes" id="UP000015105"/>
    </source>
</evidence>
<protein>
    <submittedName>
        <fullName evidence="1">Uncharacterized protein</fullName>
    </submittedName>
</protein>
<dbReference type="Proteomes" id="UP000015105">
    <property type="component" value="Chromosome 5D"/>
</dbReference>
<evidence type="ECO:0000313" key="1">
    <source>
        <dbReference type="EnsemblPlants" id="AET5Gv20319600.19"/>
    </source>
</evidence>